<sequence>MVYSADEDPKTHPYWYARVLGIFHADVVWMENGQVRIEHLEFLWVRWMGAEPRYRWGRKIGRLPKIGFIVESDAYVFGFLDPALVIRACHLIPDFVTGRTLELLNTQEVTAARPVGDTDDWGSFYVNIFVDRDMFMRHAGGGVGHVRSDARQVDKESFLNEQCDAGDEGDGSDSHASDSDDGSEDNVDEGDNVELDSGDDLGPEDGEDLYDDDHGYGSP</sequence>
<comment type="caution">
    <text evidence="2">The sequence shown here is derived from an EMBL/GenBank/DDBJ whole genome shotgun (WGS) entry which is preliminary data.</text>
</comment>
<protein>
    <submittedName>
        <fullName evidence="2">Uncharacterized protein</fullName>
    </submittedName>
</protein>
<dbReference type="EMBL" id="MU802247">
    <property type="protein sequence ID" value="KAJ3979940.1"/>
    <property type="molecule type" value="Genomic_DNA"/>
</dbReference>
<reference evidence="2" key="1">
    <citation type="submission" date="2022-08" db="EMBL/GenBank/DDBJ databases">
        <authorList>
            <consortium name="DOE Joint Genome Institute"/>
            <person name="Min B."/>
            <person name="Riley R."/>
            <person name="Sierra-Patev S."/>
            <person name="Naranjo-Ortiz M."/>
            <person name="Looney B."/>
            <person name="Konkel Z."/>
            <person name="Slot J.C."/>
            <person name="Sakamoto Y."/>
            <person name="Steenwyk J.L."/>
            <person name="Rokas A."/>
            <person name="Carro J."/>
            <person name="Camarero S."/>
            <person name="Ferreira P."/>
            <person name="Molpeceres G."/>
            <person name="Ruiz-Duenas F.J."/>
            <person name="Serrano A."/>
            <person name="Henrissat B."/>
            <person name="Drula E."/>
            <person name="Hughes K.W."/>
            <person name="Mata J.L."/>
            <person name="Ishikawa N.K."/>
            <person name="Vargas-Isla R."/>
            <person name="Ushijima S."/>
            <person name="Smith C.A."/>
            <person name="Ahrendt S."/>
            <person name="Andreopoulos W."/>
            <person name="He G."/>
            <person name="Labutti K."/>
            <person name="Lipzen A."/>
            <person name="Ng V."/>
            <person name="Sandor L."/>
            <person name="Barry K."/>
            <person name="Martinez A.T."/>
            <person name="Xiao Y."/>
            <person name="Gibbons J.G."/>
            <person name="Terashima K."/>
            <person name="Hibbett D.S."/>
            <person name="Grigoriev I.V."/>
        </authorList>
    </citation>
    <scope>NUCLEOTIDE SEQUENCE</scope>
    <source>
        <strain evidence="2">TFB7829</strain>
    </source>
</reference>
<evidence type="ECO:0000256" key="1">
    <source>
        <dbReference type="SAM" id="MobiDB-lite"/>
    </source>
</evidence>
<feature type="compositionally biased region" description="Acidic residues" evidence="1">
    <location>
        <begin position="179"/>
        <end position="211"/>
    </location>
</feature>
<dbReference type="Proteomes" id="UP001163850">
    <property type="component" value="Unassembled WGS sequence"/>
</dbReference>
<dbReference type="AlphaFoldDB" id="A0AA38PRH8"/>
<name>A0AA38PRH8_9AGAR</name>
<feature type="region of interest" description="Disordered" evidence="1">
    <location>
        <begin position="162"/>
        <end position="219"/>
    </location>
</feature>
<proteinExistence type="predicted"/>
<evidence type="ECO:0000313" key="3">
    <source>
        <dbReference type="Proteomes" id="UP001163850"/>
    </source>
</evidence>
<organism evidence="2 3">
    <name type="scientific">Lentinula detonsa</name>
    <dbReference type="NCBI Taxonomy" id="2804962"/>
    <lineage>
        <taxon>Eukaryota</taxon>
        <taxon>Fungi</taxon>
        <taxon>Dikarya</taxon>
        <taxon>Basidiomycota</taxon>
        <taxon>Agaricomycotina</taxon>
        <taxon>Agaricomycetes</taxon>
        <taxon>Agaricomycetidae</taxon>
        <taxon>Agaricales</taxon>
        <taxon>Marasmiineae</taxon>
        <taxon>Omphalotaceae</taxon>
        <taxon>Lentinula</taxon>
    </lineage>
</organism>
<gene>
    <name evidence="2" type="ORF">F5890DRAFT_1544327</name>
</gene>
<evidence type="ECO:0000313" key="2">
    <source>
        <dbReference type="EMBL" id="KAJ3979940.1"/>
    </source>
</evidence>
<accession>A0AA38PRH8</accession>